<keyword evidence="1" id="KW-1133">Transmembrane helix</keyword>
<evidence type="ECO:0000313" key="2">
    <source>
        <dbReference type="EMBL" id="MFG6448758.1"/>
    </source>
</evidence>
<keyword evidence="1" id="KW-0472">Membrane</keyword>
<gene>
    <name evidence="2" type="ORF">ACG0Z6_10980</name>
</gene>
<evidence type="ECO:0008006" key="4">
    <source>
        <dbReference type="Google" id="ProtNLM"/>
    </source>
</evidence>
<sequence>MSEITKRALPAQGAQPVSGSLSRVHGLLVWMPLVAIMLGAAGAWHFVSFAFISNPFLNGTILAVMLWGAYSMSTHVRTAYREDRVFFAGIDWLRKGAWSNEPDPRLGPDAFVLGMLERLEKLGLGHQVYMQSAAMEPEIEALEHYFSKKQELSNFLVGLMVGLGLLGTFIGLLETLIATSELIGGIATSLAGNGNMDSEFGKIVGGLQKPLAAMGTAFSASMFGLIGSIMLGFQSVVVNKTVARLVDNIREEVLSLAEKSKANANVEITERYLATLMADMLEQHRASEERLALVAQQIQDLTPSIQQAAQSSHSLAASVAQQQEALDRTTAAVGQVRDVVPLMAELAQCTTQSLQEAEGARSELRVVAQHLPDQAAMGEDLRRALGAMGELRQQVEQALRSSKELSVEVRQQSAVIKRLDAMMWNDEKAAVREAMERGPRG</sequence>
<feature type="transmembrane region" description="Helical" evidence="1">
    <location>
        <begin position="27"/>
        <end position="46"/>
    </location>
</feature>
<evidence type="ECO:0000313" key="3">
    <source>
        <dbReference type="Proteomes" id="UP001606099"/>
    </source>
</evidence>
<proteinExistence type="predicted"/>
<dbReference type="EMBL" id="JBIGHZ010000004">
    <property type="protein sequence ID" value="MFG6448758.1"/>
    <property type="molecule type" value="Genomic_DNA"/>
</dbReference>
<protein>
    <recommendedName>
        <fullName evidence="4">MotA/TolQ/ExbB proton channel domain-containing protein</fullName>
    </recommendedName>
</protein>
<comment type="caution">
    <text evidence="2">The sequence shown here is derived from an EMBL/GenBank/DDBJ whole genome shotgun (WGS) entry which is preliminary data.</text>
</comment>
<accession>A0ABW7FWT0</accession>
<reference evidence="2 3" key="1">
    <citation type="submission" date="2024-08" db="EMBL/GenBank/DDBJ databases">
        <authorList>
            <person name="Lu H."/>
        </authorList>
    </citation>
    <scope>NUCLEOTIDE SEQUENCE [LARGE SCALE GENOMIC DNA]</scope>
    <source>
        <strain evidence="2 3">BYS180W</strain>
    </source>
</reference>
<dbReference type="RefSeq" id="WP_394461296.1">
    <property type="nucleotide sequence ID" value="NZ_JBIGHZ010000004.1"/>
</dbReference>
<feature type="transmembrane region" description="Helical" evidence="1">
    <location>
        <begin position="52"/>
        <end position="70"/>
    </location>
</feature>
<keyword evidence="3" id="KW-1185">Reference proteome</keyword>
<name>A0ABW7FWT0_9BURK</name>
<feature type="transmembrane region" description="Helical" evidence="1">
    <location>
        <begin position="152"/>
        <end position="173"/>
    </location>
</feature>
<keyword evidence="1" id="KW-0812">Transmembrane</keyword>
<feature type="transmembrane region" description="Helical" evidence="1">
    <location>
        <begin position="211"/>
        <end position="233"/>
    </location>
</feature>
<dbReference type="Proteomes" id="UP001606099">
    <property type="component" value="Unassembled WGS sequence"/>
</dbReference>
<evidence type="ECO:0000256" key="1">
    <source>
        <dbReference type="SAM" id="Phobius"/>
    </source>
</evidence>
<organism evidence="2 3">
    <name type="scientific">Roseateles rivi</name>
    <dbReference type="NCBI Taxonomy" id="3299028"/>
    <lineage>
        <taxon>Bacteria</taxon>
        <taxon>Pseudomonadati</taxon>
        <taxon>Pseudomonadota</taxon>
        <taxon>Betaproteobacteria</taxon>
        <taxon>Burkholderiales</taxon>
        <taxon>Sphaerotilaceae</taxon>
        <taxon>Roseateles</taxon>
    </lineage>
</organism>